<keyword evidence="2" id="KW-1185">Reference proteome</keyword>
<dbReference type="InParanoid" id="A0A067QD81"/>
<proteinExistence type="predicted"/>
<evidence type="ECO:0000313" key="2">
    <source>
        <dbReference type="Proteomes" id="UP000027265"/>
    </source>
</evidence>
<sequence>MFGGFSVAYRERSQSCSTSEHFLAFVWVQATRKQTYIWAQSIEDLKSTGLISRDTFKISPRQLRGSRARKMEDGVIGARPHSGSETVPWAWAVDSQATPHSSLTLIKELHLLLFILLLATATFEAISLHQNGQRPRLSPVTATACPIFLFASMFRKNQWETTLAVVSKAN</sequence>
<reference evidence="2" key="1">
    <citation type="journal article" date="2014" name="Proc. Natl. Acad. Sci. U.S.A.">
        <title>Extensive sampling of basidiomycete genomes demonstrates inadequacy of the white-rot/brown-rot paradigm for wood decay fungi.</title>
        <authorList>
            <person name="Riley R."/>
            <person name="Salamov A.A."/>
            <person name="Brown D.W."/>
            <person name="Nagy L.G."/>
            <person name="Floudas D."/>
            <person name="Held B.W."/>
            <person name="Levasseur A."/>
            <person name="Lombard V."/>
            <person name="Morin E."/>
            <person name="Otillar R."/>
            <person name="Lindquist E.A."/>
            <person name="Sun H."/>
            <person name="LaButti K.M."/>
            <person name="Schmutz J."/>
            <person name="Jabbour D."/>
            <person name="Luo H."/>
            <person name="Baker S.E."/>
            <person name="Pisabarro A.G."/>
            <person name="Walton J.D."/>
            <person name="Blanchette R.A."/>
            <person name="Henrissat B."/>
            <person name="Martin F."/>
            <person name="Cullen D."/>
            <person name="Hibbett D.S."/>
            <person name="Grigoriev I.V."/>
        </authorList>
    </citation>
    <scope>NUCLEOTIDE SEQUENCE [LARGE SCALE GENOMIC DNA]</scope>
    <source>
        <strain evidence="2">MUCL 33604</strain>
    </source>
</reference>
<accession>A0A067QD81</accession>
<dbReference type="EMBL" id="KL197712">
    <property type="protein sequence ID" value="KDQ61427.1"/>
    <property type="molecule type" value="Genomic_DNA"/>
</dbReference>
<protein>
    <submittedName>
        <fullName evidence="1">Uncharacterized protein</fullName>
    </submittedName>
</protein>
<name>A0A067QD81_9AGAM</name>
<dbReference type="AlphaFoldDB" id="A0A067QD81"/>
<organism evidence="1 2">
    <name type="scientific">Jaapia argillacea MUCL 33604</name>
    <dbReference type="NCBI Taxonomy" id="933084"/>
    <lineage>
        <taxon>Eukaryota</taxon>
        <taxon>Fungi</taxon>
        <taxon>Dikarya</taxon>
        <taxon>Basidiomycota</taxon>
        <taxon>Agaricomycotina</taxon>
        <taxon>Agaricomycetes</taxon>
        <taxon>Agaricomycetidae</taxon>
        <taxon>Jaapiales</taxon>
        <taxon>Jaapiaceae</taxon>
        <taxon>Jaapia</taxon>
    </lineage>
</organism>
<dbReference type="HOGENOM" id="CLU_1570857_0_0_1"/>
<gene>
    <name evidence="1" type="ORF">JAAARDRAFT_509582</name>
</gene>
<dbReference type="Proteomes" id="UP000027265">
    <property type="component" value="Unassembled WGS sequence"/>
</dbReference>
<evidence type="ECO:0000313" key="1">
    <source>
        <dbReference type="EMBL" id="KDQ61427.1"/>
    </source>
</evidence>